<dbReference type="InterPro" id="IPR050121">
    <property type="entry name" value="Cytochrome_P450_monoxygenase"/>
</dbReference>
<keyword evidence="1" id="KW-0349">Heme</keyword>
<keyword evidence="2" id="KW-1133">Transmembrane helix</keyword>
<dbReference type="GO" id="GO:0020037">
    <property type="term" value="F:heme binding"/>
    <property type="evidence" value="ECO:0007669"/>
    <property type="project" value="InterPro"/>
</dbReference>
<feature type="binding site" description="axial binding residue" evidence="1">
    <location>
        <position position="492"/>
    </location>
    <ligand>
        <name>heme</name>
        <dbReference type="ChEBI" id="CHEBI:30413"/>
    </ligand>
    <ligandPart>
        <name>Fe</name>
        <dbReference type="ChEBI" id="CHEBI:18248"/>
    </ligandPart>
</feature>
<dbReference type="SUPFAM" id="SSF48264">
    <property type="entry name" value="Cytochrome P450"/>
    <property type="match status" value="1"/>
</dbReference>
<organism evidence="3 4">
    <name type="scientific">Melanomma pulvis-pyrius CBS 109.77</name>
    <dbReference type="NCBI Taxonomy" id="1314802"/>
    <lineage>
        <taxon>Eukaryota</taxon>
        <taxon>Fungi</taxon>
        <taxon>Dikarya</taxon>
        <taxon>Ascomycota</taxon>
        <taxon>Pezizomycotina</taxon>
        <taxon>Dothideomycetes</taxon>
        <taxon>Pleosporomycetidae</taxon>
        <taxon>Pleosporales</taxon>
        <taxon>Melanommataceae</taxon>
        <taxon>Melanomma</taxon>
    </lineage>
</organism>
<dbReference type="PANTHER" id="PTHR24305:SF78">
    <property type="entry name" value="P450, PUTATIVE (EUROFUNG)-RELATED"/>
    <property type="match status" value="1"/>
</dbReference>
<evidence type="ECO:0000313" key="3">
    <source>
        <dbReference type="EMBL" id="KAF2795827.1"/>
    </source>
</evidence>
<dbReference type="Gene3D" id="1.10.630.10">
    <property type="entry name" value="Cytochrome P450"/>
    <property type="match status" value="1"/>
</dbReference>
<evidence type="ECO:0000256" key="1">
    <source>
        <dbReference type="PIRSR" id="PIRSR602401-1"/>
    </source>
</evidence>
<reference evidence="3" key="1">
    <citation type="journal article" date="2020" name="Stud. Mycol.">
        <title>101 Dothideomycetes genomes: a test case for predicting lifestyles and emergence of pathogens.</title>
        <authorList>
            <person name="Haridas S."/>
            <person name="Albert R."/>
            <person name="Binder M."/>
            <person name="Bloem J."/>
            <person name="Labutti K."/>
            <person name="Salamov A."/>
            <person name="Andreopoulos B."/>
            <person name="Baker S."/>
            <person name="Barry K."/>
            <person name="Bills G."/>
            <person name="Bluhm B."/>
            <person name="Cannon C."/>
            <person name="Castanera R."/>
            <person name="Culley D."/>
            <person name="Daum C."/>
            <person name="Ezra D."/>
            <person name="Gonzalez J."/>
            <person name="Henrissat B."/>
            <person name="Kuo A."/>
            <person name="Liang C."/>
            <person name="Lipzen A."/>
            <person name="Lutzoni F."/>
            <person name="Magnuson J."/>
            <person name="Mondo S."/>
            <person name="Nolan M."/>
            <person name="Ohm R."/>
            <person name="Pangilinan J."/>
            <person name="Park H.-J."/>
            <person name="Ramirez L."/>
            <person name="Alfaro M."/>
            <person name="Sun H."/>
            <person name="Tritt A."/>
            <person name="Yoshinaga Y."/>
            <person name="Zwiers L.-H."/>
            <person name="Turgeon B."/>
            <person name="Goodwin S."/>
            <person name="Spatafora J."/>
            <person name="Crous P."/>
            <person name="Grigoriev I."/>
        </authorList>
    </citation>
    <scope>NUCLEOTIDE SEQUENCE</scope>
    <source>
        <strain evidence="3">CBS 109.77</strain>
    </source>
</reference>
<keyword evidence="3" id="KW-0560">Oxidoreductase</keyword>
<dbReference type="Proteomes" id="UP000799757">
    <property type="component" value="Unassembled WGS sequence"/>
</dbReference>
<name>A0A6A6XJS5_9PLEO</name>
<dbReference type="GO" id="GO:0005506">
    <property type="term" value="F:iron ion binding"/>
    <property type="evidence" value="ECO:0007669"/>
    <property type="project" value="InterPro"/>
</dbReference>
<dbReference type="InterPro" id="IPR002401">
    <property type="entry name" value="Cyt_P450_E_grp-I"/>
</dbReference>
<dbReference type="AlphaFoldDB" id="A0A6A6XJS5"/>
<keyword evidence="1" id="KW-0408">Iron</keyword>
<evidence type="ECO:0000256" key="2">
    <source>
        <dbReference type="SAM" id="Phobius"/>
    </source>
</evidence>
<feature type="transmembrane region" description="Helical" evidence="2">
    <location>
        <begin position="71"/>
        <end position="89"/>
    </location>
</feature>
<dbReference type="OrthoDB" id="6692864at2759"/>
<dbReference type="PRINTS" id="PR00463">
    <property type="entry name" value="EP450I"/>
</dbReference>
<dbReference type="EMBL" id="MU001847">
    <property type="protein sequence ID" value="KAF2795827.1"/>
    <property type="molecule type" value="Genomic_DNA"/>
</dbReference>
<dbReference type="InterPro" id="IPR036396">
    <property type="entry name" value="Cyt_P450_sf"/>
</dbReference>
<feature type="transmembrane region" description="Helical" evidence="2">
    <location>
        <begin position="32"/>
        <end position="51"/>
    </location>
</feature>
<accession>A0A6A6XJS5</accession>
<keyword evidence="3" id="KW-0503">Monooxygenase</keyword>
<dbReference type="CDD" id="cd11061">
    <property type="entry name" value="CYP67-like"/>
    <property type="match status" value="1"/>
</dbReference>
<dbReference type="PRINTS" id="PR00385">
    <property type="entry name" value="P450"/>
</dbReference>
<feature type="transmembrane region" description="Helical" evidence="2">
    <location>
        <begin position="6"/>
        <end position="25"/>
    </location>
</feature>
<proteinExistence type="predicted"/>
<dbReference type="Pfam" id="PF00067">
    <property type="entry name" value="p450"/>
    <property type="match status" value="1"/>
</dbReference>
<dbReference type="GO" id="GO:0004497">
    <property type="term" value="F:monooxygenase activity"/>
    <property type="evidence" value="ECO:0007669"/>
    <property type="project" value="UniProtKB-KW"/>
</dbReference>
<protein>
    <submittedName>
        <fullName evidence="3">Putative benzoate 4-monooxygenase cytochrome P450</fullName>
    </submittedName>
</protein>
<keyword evidence="2" id="KW-0812">Transmembrane</keyword>
<dbReference type="GO" id="GO:0016705">
    <property type="term" value="F:oxidoreductase activity, acting on paired donors, with incorporation or reduction of molecular oxygen"/>
    <property type="evidence" value="ECO:0007669"/>
    <property type="project" value="InterPro"/>
</dbReference>
<evidence type="ECO:0000313" key="4">
    <source>
        <dbReference type="Proteomes" id="UP000799757"/>
    </source>
</evidence>
<keyword evidence="2" id="KW-0472">Membrane</keyword>
<keyword evidence="1" id="KW-0479">Metal-binding</keyword>
<keyword evidence="4" id="KW-1185">Reference proteome</keyword>
<gene>
    <name evidence="3" type="ORF">K505DRAFT_335724</name>
</gene>
<sequence>MTVSFNYRPLSTAFTLGIFIHSLLLKNVELELYLPHFFAASTCAITGLYYAHLLLSGLSVTGTLLRTAVEGTSFTIGLFTSMVVYRLFFHRIRKFPGPFWARVSRFYALYLSAKNVQYHVELDKLRKQYGDFFRTGPREICVVRKSAVPLILGTCLKSTWYNQISRKPEGGQLTFSRDPDDHRRRKRAWDRGFSIKALATYQPRIKSKVDQLVAKFRKTAGDPKDVTAWTMMLAFDIMGEVGYSKDFGSVVNGEEHEAAKAIHDHMTILGIFGMTPWLLYIIGHMPGALAAYKPFFTWCANMIKEKKATWDSEKYPQDISSWLVKAVMEKDVSASPTEASLNDDARLIIIAGSDTSATANACTLYFLAKHPHVLKKLQENLDAIMPNGAQDWSYDKIKSVVYLDDIINESLRLKPPLITGGYRVTPADGLQIDEVYIPGDVNVFVPFQLIQTDERYWQKPFDFIPERWNERKEEMGTDETLLVPFSGGVYKCPGNHLAMMSMRTTISSIVQQFDVAFAPGETGETFDTGSKDVFTTVLPPLQLQFTLRKS</sequence>
<comment type="cofactor">
    <cofactor evidence="1">
        <name>heme</name>
        <dbReference type="ChEBI" id="CHEBI:30413"/>
    </cofactor>
</comment>
<dbReference type="InterPro" id="IPR001128">
    <property type="entry name" value="Cyt_P450"/>
</dbReference>
<dbReference type="PANTHER" id="PTHR24305">
    <property type="entry name" value="CYTOCHROME P450"/>
    <property type="match status" value="1"/>
</dbReference>